<dbReference type="SUPFAM" id="SSF49899">
    <property type="entry name" value="Concanavalin A-like lectins/glucanases"/>
    <property type="match status" value="1"/>
</dbReference>
<evidence type="ECO:0000313" key="2">
    <source>
        <dbReference type="EMBL" id="QHS83907.1"/>
    </source>
</evidence>
<evidence type="ECO:0000256" key="1">
    <source>
        <dbReference type="SAM" id="Phobius"/>
    </source>
</evidence>
<sequence>MANEFFNTQDSNSAIMNFAFVIMVIIVFFVLLQFSIQFLGTIFSDKNGNPTLIKGMVEGKTMIEVEQDPNESGSITVIRSSNENDGVEFTYSLWLFIDDLEYNKGQFRHIFHKGDDIINYNDDTIGAGLSYPNNAPGLYLAPYKNDLVVAINTFQNVVEKVIIQNITLNKWINVIIRCENKTLDVYINGSIARRHVLSGLPRQNYGNVYACMNGGFSGNLSTLKYFNHAIGTREIENILFWGPDTTISDDSDLKNKNTRYLSFKWYTSGQIDNSNNVVI</sequence>
<evidence type="ECO:0008006" key="3">
    <source>
        <dbReference type="Google" id="ProtNLM"/>
    </source>
</evidence>
<keyword evidence="1" id="KW-1133">Transmembrane helix</keyword>
<dbReference type="EMBL" id="MN738770">
    <property type="protein sequence ID" value="QHS83907.1"/>
    <property type="molecule type" value="Genomic_DNA"/>
</dbReference>
<dbReference type="InterPro" id="IPR013320">
    <property type="entry name" value="ConA-like_dom_sf"/>
</dbReference>
<dbReference type="Gene3D" id="2.60.120.200">
    <property type="match status" value="1"/>
</dbReference>
<organism evidence="2">
    <name type="scientific">viral metagenome</name>
    <dbReference type="NCBI Taxonomy" id="1070528"/>
    <lineage>
        <taxon>unclassified sequences</taxon>
        <taxon>metagenomes</taxon>
        <taxon>organismal metagenomes</taxon>
    </lineage>
</organism>
<name>A0A6C0AVE2_9ZZZZ</name>
<reference evidence="2" key="1">
    <citation type="journal article" date="2020" name="Nature">
        <title>Giant virus diversity and host interactions through global metagenomics.</title>
        <authorList>
            <person name="Schulz F."/>
            <person name="Roux S."/>
            <person name="Paez-Espino D."/>
            <person name="Jungbluth S."/>
            <person name="Walsh D.A."/>
            <person name="Denef V.J."/>
            <person name="McMahon K.D."/>
            <person name="Konstantinidis K.T."/>
            <person name="Eloe-Fadrosh E.A."/>
            <person name="Kyrpides N.C."/>
            <person name="Woyke T."/>
        </authorList>
    </citation>
    <scope>NUCLEOTIDE SEQUENCE</scope>
    <source>
        <strain evidence="2">GVMAG-S-ERX555965-48</strain>
    </source>
</reference>
<feature type="transmembrane region" description="Helical" evidence="1">
    <location>
        <begin position="15"/>
        <end position="36"/>
    </location>
</feature>
<accession>A0A6C0AVE2</accession>
<proteinExistence type="predicted"/>
<dbReference type="AlphaFoldDB" id="A0A6C0AVE2"/>
<keyword evidence="1" id="KW-0472">Membrane</keyword>
<protein>
    <recommendedName>
        <fullName evidence="3">LamG-like jellyroll fold domain-containing protein</fullName>
    </recommendedName>
</protein>
<keyword evidence="1" id="KW-0812">Transmembrane</keyword>